<dbReference type="AlphaFoldDB" id="A0A1I8A2Q8"/>
<keyword evidence="2" id="KW-1185">Reference proteome</keyword>
<evidence type="ECO:0000256" key="1">
    <source>
        <dbReference type="SAM" id="MobiDB-lite"/>
    </source>
</evidence>
<accession>A0A1I8A2Q8</accession>
<proteinExistence type="predicted"/>
<feature type="compositionally biased region" description="Gly residues" evidence="1">
    <location>
        <begin position="54"/>
        <end position="65"/>
    </location>
</feature>
<name>A0A1I8A2Q8_9BILA</name>
<feature type="region of interest" description="Disordered" evidence="1">
    <location>
        <begin position="1"/>
        <end position="109"/>
    </location>
</feature>
<dbReference type="Proteomes" id="UP000095287">
    <property type="component" value="Unplaced"/>
</dbReference>
<reference evidence="3" key="1">
    <citation type="submission" date="2016-11" db="UniProtKB">
        <authorList>
            <consortium name="WormBaseParasite"/>
        </authorList>
    </citation>
    <scope>IDENTIFICATION</scope>
</reference>
<dbReference type="WBParaSite" id="L893_g31992.t1">
    <property type="protein sequence ID" value="L893_g31992.t1"/>
    <property type="gene ID" value="L893_g31992"/>
</dbReference>
<organism evidence="2 3">
    <name type="scientific">Steinernema glaseri</name>
    <dbReference type="NCBI Taxonomy" id="37863"/>
    <lineage>
        <taxon>Eukaryota</taxon>
        <taxon>Metazoa</taxon>
        <taxon>Ecdysozoa</taxon>
        <taxon>Nematoda</taxon>
        <taxon>Chromadorea</taxon>
        <taxon>Rhabditida</taxon>
        <taxon>Tylenchina</taxon>
        <taxon>Panagrolaimomorpha</taxon>
        <taxon>Strongyloidoidea</taxon>
        <taxon>Steinernematidae</taxon>
        <taxon>Steinernema</taxon>
    </lineage>
</organism>
<evidence type="ECO:0000313" key="2">
    <source>
        <dbReference type="Proteomes" id="UP000095287"/>
    </source>
</evidence>
<protein>
    <submittedName>
        <fullName evidence="3">Uncharacterized protein</fullName>
    </submittedName>
</protein>
<feature type="compositionally biased region" description="Basic and acidic residues" evidence="1">
    <location>
        <begin position="99"/>
        <end position="109"/>
    </location>
</feature>
<sequence length="130" mass="14233">MRLNYRDYARATRTGDKTLQQQLAQPRPSPRRAFENISRSPKRYKFDQLESATDGGGKQKTGSGRGPVDSELNLRREGTGKGACTQTAQNPGGPAVVEGEMRTPGEEGDENRRLCKLGLFGSDACTCQQL</sequence>
<feature type="compositionally biased region" description="Basic and acidic residues" evidence="1">
    <location>
        <begin position="1"/>
        <end position="16"/>
    </location>
</feature>
<evidence type="ECO:0000313" key="3">
    <source>
        <dbReference type="WBParaSite" id="L893_g31992.t1"/>
    </source>
</evidence>